<protein>
    <submittedName>
        <fullName evidence="1">Uncharacterized protein</fullName>
    </submittedName>
</protein>
<keyword evidence="2" id="KW-1185">Reference proteome</keyword>
<evidence type="ECO:0000313" key="1">
    <source>
        <dbReference type="EMBL" id="KAK1407888.1"/>
    </source>
</evidence>
<comment type="caution">
    <text evidence="1">The sequence shown here is derived from an EMBL/GenBank/DDBJ whole genome shotgun (WGS) entry which is preliminary data.</text>
</comment>
<evidence type="ECO:0000313" key="2">
    <source>
        <dbReference type="Proteomes" id="UP001229421"/>
    </source>
</evidence>
<organism evidence="1 2">
    <name type="scientific">Tagetes erecta</name>
    <name type="common">African marigold</name>
    <dbReference type="NCBI Taxonomy" id="13708"/>
    <lineage>
        <taxon>Eukaryota</taxon>
        <taxon>Viridiplantae</taxon>
        <taxon>Streptophyta</taxon>
        <taxon>Embryophyta</taxon>
        <taxon>Tracheophyta</taxon>
        <taxon>Spermatophyta</taxon>
        <taxon>Magnoliopsida</taxon>
        <taxon>eudicotyledons</taxon>
        <taxon>Gunneridae</taxon>
        <taxon>Pentapetalae</taxon>
        <taxon>asterids</taxon>
        <taxon>campanulids</taxon>
        <taxon>Asterales</taxon>
        <taxon>Asteraceae</taxon>
        <taxon>Asteroideae</taxon>
        <taxon>Heliantheae alliance</taxon>
        <taxon>Tageteae</taxon>
        <taxon>Tagetes</taxon>
    </lineage>
</organism>
<dbReference type="AlphaFoldDB" id="A0AAD8JQ79"/>
<sequence>MHQGWGPTINRVQVELIKVFDHKLTVLGVAKSLESLDSLRRNLNEIWLIKVKLIYQGGLSVLLDEKEAIATNNFEGDSPADFSKEVNNLDGIEIDGNDYEVSPCMENRGKSLEVVVSHAPLVSSNFTSVEPYRDGPEHHEVGGPDHDKFIREVGLSGDKANINGPLILIDCLVFRSPHKRDRSKNLFRGIILCIRAKTHRRRKKNKEQTFVVAAVILQLRQSKSRCLLDHRPIFRLDLPL</sequence>
<dbReference type="EMBL" id="JAUHHV010000011">
    <property type="protein sequence ID" value="KAK1407888.1"/>
    <property type="molecule type" value="Genomic_DNA"/>
</dbReference>
<reference evidence="1" key="1">
    <citation type="journal article" date="2023" name="bioRxiv">
        <title>Improved chromosome-level genome assembly for marigold (Tagetes erecta).</title>
        <authorList>
            <person name="Jiang F."/>
            <person name="Yuan L."/>
            <person name="Wang S."/>
            <person name="Wang H."/>
            <person name="Xu D."/>
            <person name="Wang A."/>
            <person name="Fan W."/>
        </authorList>
    </citation>
    <scope>NUCLEOTIDE SEQUENCE</scope>
    <source>
        <strain evidence="1">WSJ</strain>
        <tissue evidence="1">Leaf</tissue>
    </source>
</reference>
<proteinExistence type="predicted"/>
<dbReference type="Proteomes" id="UP001229421">
    <property type="component" value="Unassembled WGS sequence"/>
</dbReference>
<accession>A0AAD8JQ79</accession>
<name>A0AAD8JQ79_TARER</name>
<gene>
    <name evidence="1" type="ORF">QVD17_39515</name>
</gene>